<organism evidence="2 3">
    <name type="scientific">Sulfitobacter sabulilitoris</name>
    <dbReference type="NCBI Taxonomy" id="2562655"/>
    <lineage>
        <taxon>Bacteria</taxon>
        <taxon>Pseudomonadati</taxon>
        <taxon>Pseudomonadota</taxon>
        <taxon>Alphaproteobacteria</taxon>
        <taxon>Rhodobacterales</taxon>
        <taxon>Roseobacteraceae</taxon>
        <taxon>Sulfitobacter</taxon>
    </lineage>
</organism>
<evidence type="ECO:0000313" key="2">
    <source>
        <dbReference type="EMBL" id="TMM50888.1"/>
    </source>
</evidence>
<accession>A0A5S3PBA8</accession>
<name>A0A5S3PBA8_9RHOB</name>
<proteinExistence type="predicted"/>
<feature type="signal peptide" evidence="1">
    <location>
        <begin position="1"/>
        <end position="22"/>
    </location>
</feature>
<keyword evidence="1" id="KW-0732">Signal</keyword>
<evidence type="ECO:0000256" key="1">
    <source>
        <dbReference type="SAM" id="SignalP"/>
    </source>
</evidence>
<protein>
    <submittedName>
        <fullName evidence="2">Uncharacterized protein</fullName>
    </submittedName>
</protein>
<keyword evidence="3" id="KW-1185">Reference proteome</keyword>
<dbReference type="RefSeq" id="WP_138663460.1">
    <property type="nucleotide sequence ID" value="NZ_VANS01000005.1"/>
</dbReference>
<dbReference type="AlphaFoldDB" id="A0A5S3PBA8"/>
<gene>
    <name evidence="2" type="ORF">FDT80_16685</name>
</gene>
<dbReference type="Proteomes" id="UP000309550">
    <property type="component" value="Unassembled WGS sequence"/>
</dbReference>
<reference evidence="2 3" key="1">
    <citation type="submission" date="2019-05" db="EMBL/GenBank/DDBJ databases">
        <title>Sulfitobacter sabulilitoris sp. nov., isolated from a marine sand.</title>
        <authorList>
            <person name="Yoon J.-H."/>
        </authorList>
    </citation>
    <scope>NUCLEOTIDE SEQUENCE [LARGE SCALE GENOMIC DNA]</scope>
    <source>
        <strain evidence="2 3">HSMS-29</strain>
    </source>
</reference>
<evidence type="ECO:0000313" key="3">
    <source>
        <dbReference type="Proteomes" id="UP000309550"/>
    </source>
</evidence>
<comment type="caution">
    <text evidence="2">The sequence shown here is derived from an EMBL/GenBank/DDBJ whole genome shotgun (WGS) entry which is preliminary data.</text>
</comment>
<sequence length="231" mass="24799">MKPRLLAAMLFAAAFHGSPMFAQTALLNRTLAACLDGPAAQDDRLDALRALGWAPIPDRTAGAVTEMFAATYAGIAVGHGADSIRTSEQDAREVFSARYTGQQPKIRGRKPDQATHLGGYLSHRDDTGGVAVWMVGPSAGAAGSKTGRHRFSCMIATDDASFAGGLISGARKNSWDPVYLGRRGDETSDGKVVRRTFEVRDHTEVDFPPRLRGKSPRRYLVLSDLSAEPAQ</sequence>
<feature type="chain" id="PRO_5024394720" evidence="1">
    <location>
        <begin position="23"/>
        <end position="231"/>
    </location>
</feature>
<dbReference type="EMBL" id="VANS01000005">
    <property type="protein sequence ID" value="TMM50888.1"/>
    <property type="molecule type" value="Genomic_DNA"/>
</dbReference>